<keyword evidence="1" id="KW-0808">Transferase</keyword>
<sequence length="328" mass="38813">MFPIRFTRKRHIIKIIFVVALFLILLNEITRRTSSPSYLYGSQRNKAYNQTCDIPVTNNQTSLAHRFPHIIIIGFGKTGTRALYQMIRLHPDVIGPSDEVRFFSNDQKYKQGIYRYLRLMPPTTVTQRTIEKSPDYIIKPGTAERLKKALYHCHRSDDIKFIVVLREPFKRAVSEYLEWKLYVHHHMGKTLDDFEKLAIKETGEVNNFHSQVNTSIYSYHIKKWLKIFDINKICFVDGDALVKEPYSVVKKLEKCLELRDFITSKHFYYNKMKGYYCPVNEQRIANCLASSKGRTHPNIDKDVEMKLRKFYELYNKELYNITGINFGW</sequence>
<proteinExistence type="predicted"/>
<dbReference type="SUPFAM" id="SSF52540">
    <property type="entry name" value="P-loop containing nucleoside triphosphate hydrolases"/>
    <property type="match status" value="1"/>
</dbReference>
<comment type="caution">
    <text evidence="3">The sequence shown here is derived from an EMBL/GenBank/DDBJ whole genome shotgun (WGS) entry which is preliminary data.</text>
</comment>
<dbReference type="GO" id="GO:0008467">
    <property type="term" value="F:[heparan sulfate]-glucosamine 3-sulfotransferase activity"/>
    <property type="evidence" value="ECO:0007669"/>
    <property type="project" value="TreeGrafter"/>
</dbReference>
<dbReference type="InterPro" id="IPR027417">
    <property type="entry name" value="P-loop_NTPase"/>
</dbReference>
<evidence type="ECO:0000256" key="2">
    <source>
        <dbReference type="ARBA" id="ARBA00023180"/>
    </source>
</evidence>
<accession>A0A7D9LRQ7</accession>
<evidence type="ECO:0000313" key="4">
    <source>
        <dbReference type="Proteomes" id="UP001152795"/>
    </source>
</evidence>
<evidence type="ECO:0000313" key="3">
    <source>
        <dbReference type="EMBL" id="CAB4037668.1"/>
    </source>
</evidence>
<dbReference type="Pfam" id="PF00685">
    <property type="entry name" value="Sulfotransfer_1"/>
    <property type="match status" value="1"/>
</dbReference>
<evidence type="ECO:0000256" key="1">
    <source>
        <dbReference type="ARBA" id="ARBA00022679"/>
    </source>
</evidence>
<protein>
    <submittedName>
        <fullName evidence="3">Heparan sulfate glucosamine 3-O-sulfotransferase 5</fullName>
    </submittedName>
</protein>
<dbReference type="EMBL" id="CACRXK020023346">
    <property type="protein sequence ID" value="CAB4037668.1"/>
    <property type="molecule type" value="Genomic_DNA"/>
</dbReference>
<dbReference type="PANTHER" id="PTHR10605">
    <property type="entry name" value="HEPARAN SULFATE SULFOTRANSFERASE"/>
    <property type="match status" value="1"/>
</dbReference>
<dbReference type="InterPro" id="IPR037359">
    <property type="entry name" value="NST/OST"/>
</dbReference>
<keyword evidence="4" id="KW-1185">Reference proteome</keyword>
<dbReference type="InterPro" id="IPR000863">
    <property type="entry name" value="Sulfotransferase_dom"/>
</dbReference>
<dbReference type="Gene3D" id="3.40.50.300">
    <property type="entry name" value="P-loop containing nucleotide triphosphate hydrolases"/>
    <property type="match status" value="1"/>
</dbReference>
<gene>
    <name evidence="3" type="ORF">PACLA_8A030968</name>
</gene>
<reference evidence="3" key="1">
    <citation type="submission" date="2020-04" db="EMBL/GenBank/DDBJ databases">
        <authorList>
            <person name="Alioto T."/>
            <person name="Alioto T."/>
            <person name="Gomez Garrido J."/>
        </authorList>
    </citation>
    <scope>NUCLEOTIDE SEQUENCE</scope>
    <source>
        <strain evidence="3">A484AB</strain>
    </source>
</reference>
<keyword evidence="2" id="KW-0325">Glycoprotein</keyword>
<organism evidence="3 4">
    <name type="scientific">Paramuricea clavata</name>
    <name type="common">Red gorgonian</name>
    <name type="synonym">Violescent sea-whip</name>
    <dbReference type="NCBI Taxonomy" id="317549"/>
    <lineage>
        <taxon>Eukaryota</taxon>
        <taxon>Metazoa</taxon>
        <taxon>Cnidaria</taxon>
        <taxon>Anthozoa</taxon>
        <taxon>Octocorallia</taxon>
        <taxon>Malacalcyonacea</taxon>
        <taxon>Plexauridae</taxon>
        <taxon>Paramuricea</taxon>
    </lineage>
</organism>
<dbReference type="PANTHER" id="PTHR10605:SF72">
    <property type="entry name" value="HEPARAN SULFATE 3-O SULFOTRANSFERASE-B, ISOFORM A"/>
    <property type="match status" value="1"/>
</dbReference>
<dbReference type="Proteomes" id="UP001152795">
    <property type="component" value="Unassembled WGS sequence"/>
</dbReference>
<dbReference type="OrthoDB" id="411451at2759"/>
<name>A0A7D9LRQ7_PARCT</name>
<dbReference type="AlphaFoldDB" id="A0A7D9LRQ7"/>